<protein>
    <submittedName>
        <fullName evidence="6">Sugar ABC transporter substrate-binding protein</fullName>
    </submittedName>
</protein>
<dbReference type="Gene3D" id="3.40.190.10">
    <property type="entry name" value="Periplasmic binding protein-like II"/>
    <property type="match status" value="1"/>
</dbReference>
<evidence type="ECO:0000256" key="4">
    <source>
        <dbReference type="ARBA" id="ARBA00023139"/>
    </source>
</evidence>
<keyword evidence="3" id="KW-0472">Membrane</keyword>
<evidence type="ECO:0000256" key="5">
    <source>
        <dbReference type="ARBA" id="ARBA00023288"/>
    </source>
</evidence>
<keyword evidence="5" id="KW-0449">Lipoprotein</keyword>
<evidence type="ECO:0000256" key="2">
    <source>
        <dbReference type="ARBA" id="ARBA00022729"/>
    </source>
</evidence>
<sequence>MLVLATGCVGASRQAGPEAGSGTGTITMWALQGQQPLEVAALRDVVAEFNRSGSGITVQLRLIPEADYPKTLAATRPEDMPDVAEIDGPTMSNLVYNGKLAPLEDFVSPATRANATDAILVQGTAENGRLYSLGMYDSGLGIFGNRKLLDTAGVRYPTGIDDAWTAEEFTTALRALARAAPGGKALDLSEYRGFDNEWGTYGFSPAVESAGAHLIQDGKAGGTLDSEAAVRTVQTIASWRPYVDPNTDTAAFTSGRVALSWVGHWQYPTYARALGSDLVVLPLPDFGLGTKTGQGSWAWGIGAGTHNAKAAGKFIDHLLSDRSVERITQASGAPPGTKSVLARSPLYRPGGALELFGTGLARTCGTKPVTKACVAVPRPVTAGYPTITEQFAGAFTAAYQGADARAELARAARAIDRDFADNGGYRLR</sequence>
<evidence type="ECO:0000313" key="7">
    <source>
        <dbReference type="Proteomes" id="UP001500979"/>
    </source>
</evidence>
<dbReference type="EMBL" id="BAAAUX010000019">
    <property type="protein sequence ID" value="GAA2805676.1"/>
    <property type="molecule type" value="Genomic_DNA"/>
</dbReference>
<dbReference type="Pfam" id="PF13416">
    <property type="entry name" value="SBP_bac_8"/>
    <property type="match status" value="1"/>
</dbReference>
<keyword evidence="7" id="KW-1185">Reference proteome</keyword>
<dbReference type="PANTHER" id="PTHR43649">
    <property type="entry name" value="ARABINOSE-BINDING PROTEIN-RELATED"/>
    <property type="match status" value="1"/>
</dbReference>
<keyword evidence="4" id="KW-0564">Palmitate</keyword>
<keyword evidence="1" id="KW-1003">Cell membrane</keyword>
<gene>
    <name evidence="6" type="ORF">GCM10010470_46170</name>
</gene>
<dbReference type="SUPFAM" id="SSF53850">
    <property type="entry name" value="Periplasmic binding protein-like II"/>
    <property type="match status" value="1"/>
</dbReference>
<dbReference type="PANTHER" id="PTHR43649:SF33">
    <property type="entry name" value="POLYGALACTURONAN_RHAMNOGALACTURONAN-BINDING PROTEIN YTCQ"/>
    <property type="match status" value="1"/>
</dbReference>
<dbReference type="InterPro" id="IPR050490">
    <property type="entry name" value="Bact_solute-bd_prot1"/>
</dbReference>
<proteinExistence type="predicted"/>
<name>A0ABN3VJ05_9PSEU</name>
<reference evidence="6 7" key="1">
    <citation type="journal article" date="2019" name="Int. J. Syst. Evol. Microbiol.">
        <title>The Global Catalogue of Microorganisms (GCM) 10K type strain sequencing project: providing services to taxonomists for standard genome sequencing and annotation.</title>
        <authorList>
            <consortium name="The Broad Institute Genomics Platform"/>
            <consortium name="The Broad Institute Genome Sequencing Center for Infectious Disease"/>
            <person name="Wu L."/>
            <person name="Ma J."/>
        </authorList>
    </citation>
    <scope>NUCLEOTIDE SEQUENCE [LARGE SCALE GENOMIC DNA]</scope>
    <source>
        <strain evidence="6 7">JCM 9383</strain>
    </source>
</reference>
<evidence type="ECO:0000313" key="6">
    <source>
        <dbReference type="EMBL" id="GAA2805676.1"/>
    </source>
</evidence>
<evidence type="ECO:0000256" key="1">
    <source>
        <dbReference type="ARBA" id="ARBA00022475"/>
    </source>
</evidence>
<comment type="caution">
    <text evidence="6">The sequence shown here is derived from an EMBL/GenBank/DDBJ whole genome shotgun (WGS) entry which is preliminary data.</text>
</comment>
<dbReference type="InterPro" id="IPR006059">
    <property type="entry name" value="SBP"/>
</dbReference>
<keyword evidence="2" id="KW-0732">Signal</keyword>
<dbReference type="Proteomes" id="UP001500979">
    <property type="component" value="Unassembled WGS sequence"/>
</dbReference>
<accession>A0ABN3VJ05</accession>
<evidence type="ECO:0000256" key="3">
    <source>
        <dbReference type="ARBA" id="ARBA00023136"/>
    </source>
</evidence>
<organism evidence="6 7">
    <name type="scientific">Saccharopolyspora taberi</name>
    <dbReference type="NCBI Taxonomy" id="60895"/>
    <lineage>
        <taxon>Bacteria</taxon>
        <taxon>Bacillati</taxon>
        <taxon>Actinomycetota</taxon>
        <taxon>Actinomycetes</taxon>
        <taxon>Pseudonocardiales</taxon>
        <taxon>Pseudonocardiaceae</taxon>
        <taxon>Saccharopolyspora</taxon>
    </lineage>
</organism>